<dbReference type="PANTHER" id="PTHR12521">
    <property type="entry name" value="PROTEIN C6ORF130"/>
    <property type="match status" value="1"/>
</dbReference>
<evidence type="ECO:0000256" key="1">
    <source>
        <dbReference type="SAM" id="MobiDB-lite"/>
    </source>
</evidence>
<evidence type="ECO:0000313" key="4">
    <source>
        <dbReference type="Proteomes" id="UP001150062"/>
    </source>
</evidence>
<gene>
    <name evidence="3" type="ORF">M0813_09175</name>
</gene>
<name>A0ABQ8X633_9EUKA</name>
<dbReference type="CDD" id="cd02901">
    <property type="entry name" value="Macro_Poa1p-like"/>
    <property type="match status" value="1"/>
</dbReference>
<dbReference type="Gene3D" id="3.40.220.10">
    <property type="entry name" value="Leucine Aminopeptidase, subunit E, domain 1"/>
    <property type="match status" value="1"/>
</dbReference>
<dbReference type="InterPro" id="IPR050892">
    <property type="entry name" value="ADP-ribose_metab_enzymes"/>
</dbReference>
<comment type="caution">
    <text evidence="3">The sequence shown here is derived from an EMBL/GenBank/DDBJ whole genome shotgun (WGS) entry which is preliminary data.</text>
</comment>
<dbReference type="SUPFAM" id="SSF52949">
    <property type="entry name" value="Macro domain-like"/>
    <property type="match status" value="1"/>
</dbReference>
<dbReference type="SMART" id="SM00506">
    <property type="entry name" value="A1pp"/>
    <property type="match status" value="1"/>
</dbReference>
<feature type="region of interest" description="Disordered" evidence="1">
    <location>
        <begin position="1"/>
        <end position="28"/>
    </location>
</feature>
<organism evidence="3 4">
    <name type="scientific">Anaeramoeba flamelloides</name>
    <dbReference type="NCBI Taxonomy" id="1746091"/>
    <lineage>
        <taxon>Eukaryota</taxon>
        <taxon>Metamonada</taxon>
        <taxon>Anaeramoebidae</taxon>
        <taxon>Anaeramoeba</taxon>
    </lineage>
</organism>
<dbReference type="Pfam" id="PF01661">
    <property type="entry name" value="Macro"/>
    <property type="match status" value="1"/>
</dbReference>
<accession>A0ABQ8X633</accession>
<feature type="domain" description="Macro" evidence="2">
    <location>
        <begin position="23"/>
        <end position="174"/>
    </location>
</feature>
<protein>
    <recommendedName>
        <fullName evidence="2">Macro domain-containing protein</fullName>
    </recommendedName>
</protein>
<dbReference type="Proteomes" id="UP001150062">
    <property type="component" value="Unassembled WGS sequence"/>
</dbReference>
<dbReference type="PANTHER" id="PTHR12521:SF0">
    <property type="entry name" value="ADP-RIBOSE GLYCOHYDROLASE OARD1"/>
    <property type="match status" value="1"/>
</dbReference>
<proteinExistence type="predicted"/>
<dbReference type="EMBL" id="JAOAOG010000330">
    <property type="protein sequence ID" value="KAJ6228037.1"/>
    <property type="molecule type" value="Genomic_DNA"/>
</dbReference>
<evidence type="ECO:0000259" key="2">
    <source>
        <dbReference type="PROSITE" id="PS51154"/>
    </source>
</evidence>
<sequence length="174" mass="20133">MNENEKEKEKEKNEEQEQEQEKVKKEEQEEIECLKYEEIEGDLFTSEDSLAHCVSADLGMGKGIAKIFKTKYGGIQDYKKQSIKIGGSGFIKRNGKFIIILVTKNRYFHKPSYESLEKSLCAMKKICIEKKIKSLSMPKIGCGLDRLEWNRVSELIKKTFGDLNIAITIYFFNN</sequence>
<evidence type="ECO:0000313" key="3">
    <source>
        <dbReference type="EMBL" id="KAJ6228037.1"/>
    </source>
</evidence>
<keyword evidence="4" id="KW-1185">Reference proteome</keyword>
<dbReference type="InterPro" id="IPR043472">
    <property type="entry name" value="Macro_dom-like"/>
</dbReference>
<reference evidence="3" key="1">
    <citation type="submission" date="2022-08" db="EMBL/GenBank/DDBJ databases">
        <title>Novel sulfate-reducing endosymbionts in the free-living metamonad Anaeramoeba.</title>
        <authorList>
            <person name="Jerlstrom-Hultqvist J."/>
            <person name="Cepicka I."/>
            <person name="Gallot-Lavallee L."/>
            <person name="Salas-Leiva D."/>
            <person name="Curtis B.A."/>
            <person name="Zahonova K."/>
            <person name="Pipaliya S."/>
            <person name="Dacks J."/>
            <person name="Roger A.J."/>
        </authorList>
    </citation>
    <scope>NUCLEOTIDE SEQUENCE</scope>
    <source>
        <strain evidence="3">Schooner1</strain>
    </source>
</reference>
<dbReference type="InterPro" id="IPR002589">
    <property type="entry name" value="Macro_dom"/>
</dbReference>
<dbReference type="PROSITE" id="PS51154">
    <property type="entry name" value="MACRO"/>
    <property type="match status" value="1"/>
</dbReference>